<dbReference type="KEGG" id="dnv:108652401"/>
<proteinExistence type="predicted"/>
<organism evidence="1 2">
    <name type="scientific">Drosophila navojoa</name>
    <name type="common">Fruit fly</name>
    <dbReference type="NCBI Taxonomy" id="7232"/>
    <lineage>
        <taxon>Eukaryota</taxon>
        <taxon>Metazoa</taxon>
        <taxon>Ecdysozoa</taxon>
        <taxon>Arthropoda</taxon>
        <taxon>Hexapoda</taxon>
        <taxon>Insecta</taxon>
        <taxon>Pterygota</taxon>
        <taxon>Neoptera</taxon>
        <taxon>Endopterygota</taxon>
        <taxon>Diptera</taxon>
        <taxon>Brachycera</taxon>
        <taxon>Muscomorpha</taxon>
        <taxon>Ephydroidea</taxon>
        <taxon>Drosophilidae</taxon>
        <taxon>Drosophila</taxon>
    </lineage>
</organism>
<dbReference type="AlphaFoldDB" id="A0A484BT15"/>
<evidence type="ECO:0000313" key="1">
    <source>
        <dbReference type="EMBL" id="TDG51230.1"/>
    </source>
</evidence>
<gene>
    <name evidence="1" type="ORF">AWZ03_002317</name>
</gene>
<sequence length="286" mass="32215">MSETAKPKFIFDFQKLTKTFTEICPDFSAEPSYANATVSRRFAEQVIFEYSKEAKKAKAKNVDEIQRMSLQTKSAQGYLIKNRVTIVLHTRNPAPPRQPSLVDGNLELTFKQASLLAVAKYCQLVPHLVQRNEVVLTPLAGAVFAKEDLQQLARVLNEPLAELVMAVISSCQTDGYYLEHSRCEIALAALIKTVSDLKMRASLVKKTIKMYKLYGKEFDMRKFQICIRFLKSDSNSKHSSNDIEQIFSSVMAVDLKADSMPVRPMPRTKMTCAANFSGKALQSNKK</sequence>
<dbReference type="Proteomes" id="UP000295192">
    <property type="component" value="Unassembled WGS sequence"/>
</dbReference>
<protein>
    <submittedName>
        <fullName evidence="1">Uncharacterized protein</fullName>
    </submittedName>
</protein>
<accession>A0A484BT15</accession>
<reference evidence="1 2" key="1">
    <citation type="journal article" date="2019" name="J. Hered.">
        <title>An Improved Genome Assembly for Drosophila navojoa, the Basal Species in the mojavensis Cluster.</title>
        <authorList>
            <person name="Vanderlinde T."/>
            <person name="Dupim E.G."/>
            <person name="Nazario-Yepiz N.O."/>
            <person name="Carvalho A.B."/>
        </authorList>
    </citation>
    <scope>NUCLEOTIDE SEQUENCE [LARGE SCALE GENOMIC DNA]</scope>
    <source>
        <strain evidence="1">Navoj_Jal97</strain>
        <tissue evidence="1">Whole organism</tissue>
    </source>
</reference>
<comment type="caution">
    <text evidence="1">The sequence shown here is derived from an EMBL/GenBank/DDBJ whole genome shotgun (WGS) entry which is preliminary data.</text>
</comment>
<dbReference type="EMBL" id="LSRL02000010">
    <property type="protein sequence ID" value="TDG51230.1"/>
    <property type="molecule type" value="Genomic_DNA"/>
</dbReference>
<dbReference type="OMA" id="YCQLVPH"/>
<keyword evidence="2" id="KW-1185">Reference proteome</keyword>
<name>A0A484BT15_DRONA</name>
<dbReference type="OrthoDB" id="7836314at2759"/>
<evidence type="ECO:0000313" key="2">
    <source>
        <dbReference type="Proteomes" id="UP000295192"/>
    </source>
</evidence>